<evidence type="ECO:0000313" key="3">
    <source>
        <dbReference type="Proteomes" id="UP001197875"/>
    </source>
</evidence>
<keyword evidence="3" id="KW-1185">Reference proteome</keyword>
<dbReference type="RefSeq" id="WP_227616348.1">
    <property type="nucleotide sequence ID" value="NZ_JAJEPR010000065.1"/>
</dbReference>
<keyword evidence="1" id="KW-0472">Membrane</keyword>
<evidence type="ECO:0000313" key="2">
    <source>
        <dbReference type="EMBL" id="MCC2191522.1"/>
    </source>
</evidence>
<dbReference type="EMBL" id="JAJEPR010000065">
    <property type="protein sequence ID" value="MCC2191522.1"/>
    <property type="molecule type" value="Genomic_DNA"/>
</dbReference>
<evidence type="ECO:0000256" key="1">
    <source>
        <dbReference type="SAM" id="Phobius"/>
    </source>
</evidence>
<protein>
    <recommendedName>
        <fullName evidence="4">DNA-directed RNA polymerase subunit P</fullName>
    </recommendedName>
</protein>
<keyword evidence="1" id="KW-0812">Transmembrane</keyword>
<organism evidence="2 3">
    <name type="scientific">Fusicatenibacter faecihominis</name>
    <dbReference type="NCBI Taxonomy" id="2881276"/>
    <lineage>
        <taxon>Bacteria</taxon>
        <taxon>Bacillati</taxon>
        <taxon>Bacillota</taxon>
        <taxon>Clostridia</taxon>
        <taxon>Lachnospirales</taxon>
        <taxon>Lachnospiraceae</taxon>
        <taxon>Fusicatenibacter</taxon>
    </lineage>
</organism>
<sequence>MSDVIEYKCPFCGGAMEFDSKSQHMKCLYCNTEMTVEEFQRTQKPEAETAAEKKTAKENWFSLSSGQWQKDETNHMRVYSCQSCGGEIVADETTGATTCPFCNNKVTIKGQFSGDLKPDYIIPFKMDKKAAKKRYYSHLEGRKYLPKVFRKENHVDEIKGVYIPFWLFDVDADVQITYEAEKVHVQESNDTEYTTRDIYRVVRAGSISFEHIPADASRKMDDTLMEAIEPFHFRDAVPFQPAYLAGYLADRYDVSLDERMDRARERIRVCAERSFQATVTGYNGGKRVQDSDIEINQAGYWYALYPVWLLNTTWRGEKFTFAMNGQTGKMVGDLPLDRFAFWKSVLIRTALIAGLLYTLMYLVVI</sequence>
<comment type="caution">
    <text evidence="2">The sequence shown here is derived from an EMBL/GenBank/DDBJ whole genome shotgun (WGS) entry which is preliminary data.</text>
</comment>
<gene>
    <name evidence="2" type="ORF">LKD71_17315</name>
</gene>
<dbReference type="Gene3D" id="2.20.28.30">
    <property type="entry name" value="RNA polymerase ii, chain L"/>
    <property type="match status" value="2"/>
</dbReference>
<feature type="transmembrane region" description="Helical" evidence="1">
    <location>
        <begin position="345"/>
        <end position="364"/>
    </location>
</feature>
<reference evidence="2 3" key="1">
    <citation type="submission" date="2021-10" db="EMBL/GenBank/DDBJ databases">
        <title>Anaerobic single-cell dispensing facilitates the cultivation of human gut bacteria.</title>
        <authorList>
            <person name="Afrizal A."/>
        </authorList>
    </citation>
    <scope>NUCLEOTIDE SEQUENCE [LARGE SCALE GENOMIC DNA]</scope>
    <source>
        <strain evidence="2 3">CLA-AA-H277</strain>
    </source>
</reference>
<dbReference type="AlphaFoldDB" id="A0AAE3DW22"/>
<dbReference type="PANTHER" id="PTHR37826">
    <property type="entry name" value="FLOTILLIN BAND_7_5 DOMAIN PROTEIN"/>
    <property type="match status" value="1"/>
</dbReference>
<name>A0AAE3DW22_9FIRM</name>
<dbReference type="PANTHER" id="PTHR37826:SF3">
    <property type="entry name" value="J DOMAIN-CONTAINING PROTEIN"/>
    <property type="match status" value="1"/>
</dbReference>
<evidence type="ECO:0008006" key="4">
    <source>
        <dbReference type="Google" id="ProtNLM"/>
    </source>
</evidence>
<proteinExistence type="predicted"/>
<dbReference type="Proteomes" id="UP001197875">
    <property type="component" value="Unassembled WGS sequence"/>
</dbReference>
<keyword evidence="1" id="KW-1133">Transmembrane helix</keyword>
<accession>A0AAE3DW22</accession>